<dbReference type="PANTHER" id="PTHR46704">
    <property type="entry name" value="CXC DOMAIN-CONTAINING PROTEIN-RELATED"/>
    <property type="match status" value="1"/>
</dbReference>
<evidence type="ECO:0000313" key="2">
    <source>
        <dbReference type="Proteomes" id="UP001152795"/>
    </source>
</evidence>
<reference evidence="1" key="1">
    <citation type="submission" date="2020-04" db="EMBL/GenBank/DDBJ databases">
        <authorList>
            <person name="Alioto T."/>
            <person name="Alioto T."/>
            <person name="Gomez Garrido J."/>
        </authorList>
    </citation>
    <scope>NUCLEOTIDE SEQUENCE</scope>
    <source>
        <strain evidence="1">A484AB</strain>
    </source>
</reference>
<comment type="caution">
    <text evidence="1">The sequence shown here is derived from an EMBL/GenBank/DDBJ whole genome shotgun (WGS) entry which is preliminary data.</text>
</comment>
<keyword evidence="2" id="KW-1185">Reference proteome</keyword>
<sequence length="1558" mass="177027">MSDVQEDSCIICKQGFDEQQFVTVSKKGILTLISYSEKRGLSDFQSYLTGRISIAPIGKVLVHAKCRRDFTDPKRLISRNLEVPCAKKLRYSSLPFNWKDDCVFCGNSAAIDKRHPERSPVCAVTTLPFREKLLKCCDERGDSWAAEVQNRLHGCIDLVAAEAVYHVNCYSRFVLIKNYNAASTHKKGEGRPEDQGMRQWFDMLCHWLESEGDADLYTLAELHAKMTEFSGESEVYTIKRLKQKLLEQYKDFIFFAEIEGRSNVVCFSNMAKYIINEKWYSEKKEDINSEAERIVTAAAKLIKAEIRERKYDSKSYPTNDDIANVKRSKNWIPHYLQTLLTHIVPSELKQNSIGHCILQAARPRSVIAPILFGLGVEIDHVFGSKWLINELSRLGFSISYDEVNRYKQSVIHSENLENLLAEYFPGTFTQWVADNVDHNVATLDGQGTFRGMGIIAVSSPKDDIPLISRSRVISRQPRLNLDELVKDKGVPIFQYTSPPDKGLASIIYKPILYLQAPHTLPPELCFDLLWHSGCIFSKATRPRSNWSGFMQHVFSNNRHTTPKSEVLLLPIIDLNPSDESCIYSTLVYIKYQAEKLDIPTPCITFFQPLWLKATDIIKAKSMKIVCRLGGFHTMMSFMGSIGSMMKGSGLEEALETVYGPNAVIHMMTGKAFSRALRGHLLVESALVNKLMISVLPCKLNEDDTFEGTESGEMSMDTIEMISDDQCSSSVMEIETAIATPVREVETGTDSYCGTEITENLQDSLIEAKMEIPAAETDIDMYENKLNAAEVKQINHLYEGIKDQSIAVVSVSESNELKKLDHCLQKYKELLAERSPTAKLWLQYIEYVETLKVFIRAERTGDWNLHLVAITKMLNLFSATGHINYAKSARLYLQLMLELRTDYPWLYHCFHEQGFHTVRRSNRFWAGLWTNLTIEQVMMRSIKSRGGLTRGRGVTETVRLQWIYSMHKCAGVHDAMTSMTNVKHKTSSEQHIDFGTSRSNRDFADLNTIQEWLDQHEPFNLNEPRLRSLSSGLTASDGDGINCNKTEEVGIHIHRKIDNMSAVEASIKRNDQVRSLDYLHPGIKVDKQKINIHPNHLFYRLIAIAQRDENMAPYFDYELTAMPTSLFKDNFMRKSVKSQLAQALEKGVQSSGENPQAMHVLDGGALIHKVKWQKKVTYKDIAVQYVNYVRTRYRDCCIVFDGYGQGPTIKDHEHQRRIGKTCADIQLSENIKAHSDQQTFLSNEKNKSQFIALLSRCLEADGQIVHNSTGDADALIVETALQFARQEREVKVVADDTDVLILLMYHWNANMADIYFHSEAKRSKKDLKVWKVQDLVNKAGKVVTSHLLFIHAWSGCDTTSATYGHGKTSLLKKIKDSEELQRISFLMTDHEATVEQIGKAGIRLYVLLYGGRANDSLNSLRYSKYMEMVSTSKASIDPQKLPPSERAAFFHSLRVHLQVITWLKLTNDYLNPTQWGWKFADTVLTPVLTDLDAAPECLLEFVRCKCKLSSRNSCGNNSCSCRKHGLKYVTACGDCRGDSCQNAEEITLDNEDNVNIDEE</sequence>
<protein>
    <submittedName>
        <fullName evidence="1">Uncharacterized protein</fullName>
    </submittedName>
</protein>
<dbReference type="Proteomes" id="UP001152795">
    <property type="component" value="Unassembled WGS sequence"/>
</dbReference>
<dbReference type="OrthoDB" id="5987412at2759"/>
<evidence type="ECO:0000313" key="1">
    <source>
        <dbReference type="EMBL" id="CAB3985969.1"/>
    </source>
</evidence>
<dbReference type="PANTHER" id="PTHR46704:SF1">
    <property type="entry name" value="TELOMERE LENGTH REGULATION PROTEIN TEL2 HOMOLOG"/>
    <property type="match status" value="1"/>
</dbReference>
<gene>
    <name evidence="1" type="ORF">PACLA_8A020686</name>
</gene>
<proteinExistence type="predicted"/>
<organism evidence="1 2">
    <name type="scientific">Paramuricea clavata</name>
    <name type="common">Red gorgonian</name>
    <name type="synonym">Violescent sea-whip</name>
    <dbReference type="NCBI Taxonomy" id="317549"/>
    <lineage>
        <taxon>Eukaryota</taxon>
        <taxon>Metazoa</taxon>
        <taxon>Cnidaria</taxon>
        <taxon>Anthozoa</taxon>
        <taxon>Octocorallia</taxon>
        <taxon>Malacalcyonacea</taxon>
        <taxon>Plexauridae</taxon>
        <taxon>Paramuricea</taxon>
    </lineage>
</organism>
<accession>A0A6S7G9W1</accession>
<dbReference type="EMBL" id="CACRXK020000947">
    <property type="protein sequence ID" value="CAB3985969.1"/>
    <property type="molecule type" value="Genomic_DNA"/>
</dbReference>
<name>A0A6S7G9W1_PARCT</name>